<feature type="domain" description="AMP-binding enzyme C-terminal" evidence="4">
    <location>
        <begin position="434"/>
        <end position="510"/>
    </location>
</feature>
<dbReference type="InterPro" id="IPR020845">
    <property type="entry name" value="AMP-binding_CS"/>
</dbReference>
<dbReference type="InterPro" id="IPR042099">
    <property type="entry name" value="ANL_N_sf"/>
</dbReference>
<dbReference type="Pfam" id="PF00501">
    <property type="entry name" value="AMP-binding"/>
    <property type="match status" value="1"/>
</dbReference>
<dbReference type="InterPro" id="IPR000873">
    <property type="entry name" value="AMP-dep_synth/lig_dom"/>
</dbReference>
<dbReference type="PROSITE" id="PS00455">
    <property type="entry name" value="AMP_BINDING"/>
    <property type="match status" value="1"/>
</dbReference>
<evidence type="ECO:0000256" key="1">
    <source>
        <dbReference type="ARBA" id="ARBA00006432"/>
    </source>
</evidence>
<dbReference type="EMBL" id="VMNW02000003">
    <property type="protein sequence ID" value="KAA9166019.1"/>
    <property type="molecule type" value="Genomic_DNA"/>
</dbReference>
<accession>A0A5N0VI37</accession>
<evidence type="ECO:0000313" key="5">
    <source>
        <dbReference type="EMBL" id="KAA9166019.1"/>
    </source>
</evidence>
<proteinExistence type="inferred from homology"/>
<evidence type="ECO:0000259" key="4">
    <source>
        <dbReference type="Pfam" id="PF13193"/>
    </source>
</evidence>
<evidence type="ECO:0000259" key="3">
    <source>
        <dbReference type="Pfam" id="PF00501"/>
    </source>
</evidence>
<evidence type="ECO:0000313" key="6">
    <source>
        <dbReference type="Proteomes" id="UP000319769"/>
    </source>
</evidence>
<protein>
    <submittedName>
        <fullName evidence="5">AMP-binding protein</fullName>
    </submittedName>
</protein>
<dbReference type="Proteomes" id="UP000319769">
    <property type="component" value="Unassembled WGS sequence"/>
</dbReference>
<dbReference type="RefSeq" id="WP_144745500.1">
    <property type="nucleotide sequence ID" value="NZ_VMNW02000003.1"/>
</dbReference>
<dbReference type="PANTHER" id="PTHR43767:SF1">
    <property type="entry name" value="NONRIBOSOMAL PEPTIDE SYNTHASE PES1 (EUROFUNG)-RELATED"/>
    <property type="match status" value="1"/>
</dbReference>
<dbReference type="InterPro" id="IPR025110">
    <property type="entry name" value="AMP-bd_C"/>
</dbReference>
<sequence>MSTAVENPPAEQWRRMSHGEQLARAARRFPDRIAVRCGDRSVTYRVLDQRVTRVAHGLRGLGITAGSRVAILMRNTIEVAEIFYACARIGAIAVPVNHRLVADEVGYILRDSGAGTLVGEGTLGDVAIASAQLAGISPVVLTSPAEAGENVLRYEDLVASSPDEPLAVDVPDGSPMAIMYTSGTTGSPKGAVIPHSAMTLQSLARAHIQQLVPGEEVWLSGLQLFHVGGLNALVLSILLGGQVIMLAPRTRPAEIVDLLERHRVTTCSLVPTQWQEVCAPEHIEHRSFHLRSISWGTAPAGPDLLRRLDEVFGQTRIFNIFGQTETSGTACTLTGDEARNNRGSVGRPVLNVEVRIVDEEMRDVPAGDIGEIVYRGPTIMTGYWNKTRETAEAFAGGWFHSGDLARMDSAGLLWIVDRKKDLIISGGENIYPAELERVIGSHPKVSEVAVVGTPHERWGESPLAVVVPADPLAPPTESEIIEHCREKLASYKKPGAVVITAALPRNATGKVQKFRLREIHRSKGEQGERTR</sequence>
<dbReference type="Pfam" id="PF13193">
    <property type="entry name" value="AMP-binding_C"/>
    <property type="match status" value="1"/>
</dbReference>
<gene>
    <name evidence="5" type="ORF">FPZ12_003450</name>
</gene>
<dbReference type="GO" id="GO:0016878">
    <property type="term" value="F:acid-thiol ligase activity"/>
    <property type="evidence" value="ECO:0007669"/>
    <property type="project" value="UniProtKB-ARBA"/>
</dbReference>
<dbReference type="AlphaFoldDB" id="A0A5N0VI37"/>
<keyword evidence="2" id="KW-0436">Ligase</keyword>
<dbReference type="Gene3D" id="3.30.300.30">
    <property type="match status" value="1"/>
</dbReference>
<dbReference type="CDD" id="cd17631">
    <property type="entry name" value="FACL_FadD13-like"/>
    <property type="match status" value="1"/>
</dbReference>
<dbReference type="FunFam" id="3.30.300.30:FF:000008">
    <property type="entry name" value="2,3-dihydroxybenzoate-AMP ligase"/>
    <property type="match status" value="1"/>
</dbReference>
<dbReference type="InterPro" id="IPR050237">
    <property type="entry name" value="ATP-dep_AMP-bd_enzyme"/>
</dbReference>
<feature type="domain" description="AMP-dependent synthetase/ligase" evidence="3">
    <location>
        <begin position="23"/>
        <end position="384"/>
    </location>
</feature>
<organism evidence="5 6">
    <name type="scientific">Amycolatopsis acidicola</name>
    <dbReference type="NCBI Taxonomy" id="2596893"/>
    <lineage>
        <taxon>Bacteria</taxon>
        <taxon>Bacillati</taxon>
        <taxon>Actinomycetota</taxon>
        <taxon>Actinomycetes</taxon>
        <taxon>Pseudonocardiales</taxon>
        <taxon>Pseudonocardiaceae</taxon>
        <taxon>Amycolatopsis</taxon>
    </lineage>
</organism>
<dbReference type="InterPro" id="IPR045851">
    <property type="entry name" value="AMP-bd_C_sf"/>
</dbReference>
<dbReference type="PANTHER" id="PTHR43767">
    <property type="entry name" value="LONG-CHAIN-FATTY-ACID--COA LIGASE"/>
    <property type="match status" value="1"/>
</dbReference>
<dbReference type="OrthoDB" id="9803968at2"/>
<comment type="caution">
    <text evidence="5">The sequence shown here is derived from an EMBL/GenBank/DDBJ whole genome shotgun (WGS) entry which is preliminary data.</text>
</comment>
<reference evidence="5" key="1">
    <citation type="submission" date="2019-09" db="EMBL/GenBank/DDBJ databases">
        <authorList>
            <person name="Teo W.F.A."/>
            <person name="Duangmal K."/>
        </authorList>
    </citation>
    <scope>NUCLEOTIDE SEQUENCE [LARGE SCALE GENOMIC DNA]</scope>
    <source>
        <strain evidence="5">K81G1</strain>
    </source>
</reference>
<dbReference type="Gene3D" id="3.40.50.12780">
    <property type="entry name" value="N-terminal domain of ligase-like"/>
    <property type="match status" value="1"/>
</dbReference>
<dbReference type="SUPFAM" id="SSF56801">
    <property type="entry name" value="Acetyl-CoA synthetase-like"/>
    <property type="match status" value="1"/>
</dbReference>
<keyword evidence="6" id="KW-1185">Reference proteome</keyword>
<name>A0A5N0VI37_9PSEU</name>
<evidence type="ECO:0000256" key="2">
    <source>
        <dbReference type="ARBA" id="ARBA00022598"/>
    </source>
</evidence>
<comment type="similarity">
    <text evidence="1">Belongs to the ATP-dependent AMP-binding enzyme family.</text>
</comment>